<name>A0ABP8GKA5_9BURK</name>
<evidence type="ECO:0000256" key="8">
    <source>
        <dbReference type="ARBA" id="ARBA00023015"/>
    </source>
</evidence>
<keyword evidence="4" id="KW-0808">Transferase</keyword>
<evidence type="ECO:0000313" key="16">
    <source>
        <dbReference type="Proteomes" id="UP001501671"/>
    </source>
</evidence>
<keyword evidence="7" id="KW-0862">Zinc</keyword>
<keyword evidence="16" id="KW-1185">Reference proteome</keyword>
<dbReference type="InterPro" id="IPR014048">
    <property type="entry name" value="MethylDNA_cys_MeTrfase_DNA-bd"/>
</dbReference>
<evidence type="ECO:0000256" key="4">
    <source>
        <dbReference type="ARBA" id="ARBA00022679"/>
    </source>
</evidence>
<evidence type="ECO:0000256" key="3">
    <source>
        <dbReference type="ARBA" id="ARBA00022603"/>
    </source>
</evidence>
<dbReference type="GO" id="GO:0008168">
    <property type="term" value="F:methyltransferase activity"/>
    <property type="evidence" value="ECO:0007669"/>
    <property type="project" value="UniProtKB-KW"/>
</dbReference>
<comment type="catalytic activity">
    <reaction evidence="13">
        <text>a 6-O-methyl-2'-deoxyguanosine in DNA + L-cysteinyl-[protein] = S-methyl-L-cysteinyl-[protein] + a 2'-deoxyguanosine in DNA</text>
        <dbReference type="Rhea" id="RHEA:24000"/>
        <dbReference type="Rhea" id="RHEA-COMP:10131"/>
        <dbReference type="Rhea" id="RHEA-COMP:10132"/>
        <dbReference type="Rhea" id="RHEA-COMP:11367"/>
        <dbReference type="Rhea" id="RHEA-COMP:11368"/>
        <dbReference type="ChEBI" id="CHEBI:29950"/>
        <dbReference type="ChEBI" id="CHEBI:82612"/>
        <dbReference type="ChEBI" id="CHEBI:85445"/>
        <dbReference type="ChEBI" id="CHEBI:85448"/>
        <dbReference type="EC" id="2.1.1.63"/>
    </reaction>
</comment>
<dbReference type="InterPro" id="IPR001497">
    <property type="entry name" value="MethylDNA_cys_MeTrfase_AS"/>
</dbReference>
<dbReference type="InterPro" id="IPR036388">
    <property type="entry name" value="WH-like_DNA-bd_sf"/>
</dbReference>
<evidence type="ECO:0000256" key="12">
    <source>
        <dbReference type="ARBA" id="ARBA00023204"/>
    </source>
</evidence>
<evidence type="ECO:0000259" key="14">
    <source>
        <dbReference type="PROSITE" id="PS01124"/>
    </source>
</evidence>
<evidence type="ECO:0000256" key="5">
    <source>
        <dbReference type="ARBA" id="ARBA00022723"/>
    </source>
</evidence>
<evidence type="ECO:0000256" key="6">
    <source>
        <dbReference type="ARBA" id="ARBA00022763"/>
    </source>
</evidence>
<comment type="catalytic activity">
    <reaction evidence="1">
        <text>a 4-O-methyl-thymidine in DNA + L-cysteinyl-[protein] = a thymidine in DNA + S-methyl-L-cysteinyl-[protein]</text>
        <dbReference type="Rhea" id="RHEA:53428"/>
        <dbReference type="Rhea" id="RHEA-COMP:10131"/>
        <dbReference type="Rhea" id="RHEA-COMP:10132"/>
        <dbReference type="Rhea" id="RHEA-COMP:13555"/>
        <dbReference type="Rhea" id="RHEA-COMP:13556"/>
        <dbReference type="ChEBI" id="CHEBI:29950"/>
        <dbReference type="ChEBI" id="CHEBI:82612"/>
        <dbReference type="ChEBI" id="CHEBI:137386"/>
        <dbReference type="ChEBI" id="CHEBI:137387"/>
        <dbReference type="EC" id="2.1.1.63"/>
    </reaction>
</comment>
<evidence type="ECO:0000256" key="1">
    <source>
        <dbReference type="ARBA" id="ARBA00001286"/>
    </source>
</evidence>
<gene>
    <name evidence="15" type="primary">ada</name>
    <name evidence="15" type="ORF">GCM10023144_08050</name>
</gene>
<proteinExistence type="predicted"/>
<dbReference type="InterPro" id="IPR018060">
    <property type="entry name" value="HTH_AraC"/>
</dbReference>
<evidence type="ECO:0000256" key="9">
    <source>
        <dbReference type="ARBA" id="ARBA00023125"/>
    </source>
</evidence>
<dbReference type="PROSITE" id="PS00041">
    <property type="entry name" value="HTH_ARAC_FAMILY_1"/>
    <property type="match status" value="1"/>
</dbReference>
<dbReference type="PIRSF" id="PIRSF000409">
    <property type="entry name" value="Ada"/>
    <property type="match status" value="1"/>
</dbReference>
<dbReference type="PANTHER" id="PTHR10815">
    <property type="entry name" value="METHYLATED-DNA--PROTEIN-CYSTEINE METHYLTRANSFERASE"/>
    <property type="match status" value="1"/>
</dbReference>
<dbReference type="Gene3D" id="3.40.10.10">
    <property type="entry name" value="DNA Methylphosphotriester Repair Domain"/>
    <property type="match status" value="1"/>
</dbReference>
<sequence>MIPEITSPPAAQRYPDDEARWRAVAARDAAAGGHFFYSVRSTGVYCRPGCPARLPRRENVDFHACAQAAEAAGFRPCLRCRPQAVANPEADPVARACRLIEAAAGSGDAPPDLDRLAAAAGLSRFHFHRLFKTRTGVTPAAYARARRAEAVRKGLAGARSVTQAVYEAGFGSGSRFYERSSAMLGMTPTQFRRGGQGARIRFALGQCSLGAILVAATDQGICAISLGDDPDALLRELQDRFPHAELVGADAAFEQWVARVVGAVEAPALGLDLPLDVRGTAFQLRVWEALRALPAGSTISYAELAERIGAPGSARAVARACASNSVAVAIPCHRVVRGDGGVAGYRWGVERKRALLEREAGGSAGDAGGTS</sequence>
<dbReference type="InterPro" id="IPR018062">
    <property type="entry name" value="HTH_AraC-typ_CS"/>
</dbReference>
<dbReference type="GO" id="GO:0003677">
    <property type="term" value="F:DNA binding"/>
    <property type="evidence" value="ECO:0007669"/>
    <property type="project" value="UniProtKB-KW"/>
</dbReference>
<evidence type="ECO:0000313" key="15">
    <source>
        <dbReference type="EMBL" id="GAA4325569.1"/>
    </source>
</evidence>
<accession>A0ABP8GKA5</accession>
<dbReference type="Gene3D" id="1.10.10.60">
    <property type="entry name" value="Homeodomain-like"/>
    <property type="match status" value="1"/>
</dbReference>
<evidence type="ECO:0000256" key="7">
    <source>
        <dbReference type="ARBA" id="ARBA00022833"/>
    </source>
</evidence>
<dbReference type="InterPro" id="IPR016221">
    <property type="entry name" value="Bifunct_regulatory_prot_Ada"/>
</dbReference>
<organism evidence="15 16">
    <name type="scientific">Pigmentiphaga soli</name>
    <dbReference type="NCBI Taxonomy" id="1007095"/>
    <lineage>
        <taxon>Bacteria</taxon>
        <taxon>Pseudomonadati</taxon>
        <taxon>Pseudomonadota</taxon>
        <taxon>Betaproteobacteria</taxon>
        <taxon>Burkholderiales</taxon>
        <taxon>Alcaligenaceae</taxon>
        <taxon>Pigmentiphaga</taxon>
    </lineage>
</organism>
<dbReference type="InterPro" id="IPR004026">
    <property type="entry name" value="Ada_DNA_repair_Zn-bd"/>
</dbReference>
<dbReference type="GO" id="GO:0032259">
    <property type="term" value="P:methylation"/>
    <property type="evidence" value="ECO:0007669"/>
    <property type="project" value="UniProtKB-KW"/>
</dbReference>
<keyword evidence="8" id="KW-0805">Transcription regulation</keyword>
<dbReference type="SUPFAM" id="SSF46767">
    <property type="entry name" value="Methylated DNA-protein cysteine methyltransferase, C-terminal domain"/>
    <property type="match status" value="1"/>
</dbReference>
<dbReference type="PROSITE" id="PS00374">
    <property type="entry name" value="MGMT"/>
    <property type="match status" value="1"/>
</dbReference>
<dbReference type="Pfam" id="PF02870">
    <property type="entry name" value="Methyltransf_1N"/>
    <property type="match status" value="1"/>
</dbReference>
<dbReference type="SUPFAM" id="SSF53155">
    <property type="entry name" value="Methylated DNA-protein cysteine methyltransferase domain"/>
    <property type="match status" value="1"/>
</dbReference>
<dbReference type="InterPro" id="IPR036631">
    <property type="entry name" value="MGMT_N_sf"/>
</dbReference>
<dbReference type="Gene3D" id="3.30.160.70">
    <property type="entry name" value="Methylated DNA-protein cysteine methyltransferase domain"/>
    <property type="match status" value="1"/>
</dbReference>
<dbReference type="SMART" id="SM00342">
    <property type="entry name" value="HTH_ARAC"/>
    <property type="match status" value="1"/>
</dbReference>
<keyword evidence="12" id="KW-0234">DNA repair</keyword>
<dbReference type="SUPFAM" id="SSF46689">
    <property type="entry name" value="Homeodomain-like"/>
    <property type="match status" value="1"/>
</dbReference>
<dbReference type="Proteomes" id="UP001501671">
    <property type="component" value="Unassembled WGS sequence"/>
</dbReference>
<comment type="caution">
    <text evidence="15">The sequence shown here is derived from an EMBL/GenBank/DDBJ whole genome shotgun (WGS) entry which is preliminary data.</text>
</comment>
<dbReference type="PANTHER" id="PTHR10815:SF14">
    <property type="entry name" value="BIFUNCTIONAL TRANSCRIPTIONAL ACTIVATOR_DNA REPAIR ENZYME ADA"/>
    <property type="match status" value="1"/>
</dbReference>
<dbReference type="Pfam" id="PF12833">
    <property type="entry name" value="HTH_18"/>
    <property type="match status" value="1"/>
</dbReference>
<dbReference type="PROSITE" id="PS01124">
    <property type="entry name" value="HTH_ARAC_FAMILY_2"/>
    <property type="match status" value="1"/>
</dbReference>
<dbReference type="EMBL" id="BAABFO010000003">
    <property type="protein sequence ID" value="GAA4325569.1"/>
    <property type="molecule type" value="Genomic_DNA"/>
</dbReference>
<dbReference type="InterPro" id="IPR009057">
    <property type="entry name" value="Homeodomain-like_sf"/>
</dbReference>
<evidence type="ECO:0000256" key="11">
    <source>
        <dbReference type="ARBA" id="ARBA00023163"/>
    </source>
</evidence>
<evidence type="ECO:0000256" key="10">
    <source>
        <dbReference type="ARBA" id="ARBA00023159"/>
    </source>
</evidence>
<dbReference type="NCBIfam" id="NF011964">
    <property type="entry name" value="PRK15435.1"/>
    <property type="match status" value="1"/>
</dbReference>
<dbReference type="NCBIfam" id="TIGR00589">
    <property type="entry name" value="ogt"/>
    <property type="match status" value="1"/>
</dbReference>
<dbReference type="InterPro" id="IPR036217">
    <property type="entry name" value="MethylDNA_cys_MeTrfase_DNAb"/>
</dbReference>
<reference evidence="16" key="1">
    <citation type="journal article" date="2019" name="Int. J. Syst. Evol. Microbiol.">
        <title>The Global Catalogue of Microorganisms (GCM) 10K type strain sequencing project: providing services to taxonomists for standard genome sequencing and annotation.</title>
        <authorList>
            <consortium name="The Broad Institute Genomics Platform"/>
            <consortium name="The Broad Institute Genome Sequencing Center for Infectious Disease"/>
            <person name="Wu L."/>
            <person name="Ma J."/>
        </authorList>
    </citation>
    <scope>NUCLEOTIDE SEQUENCE [LARGE SCALE GENOMIC DNA]</scope>
    <source>
        <strain evidence="16">JCM 17666</strain>
    </source>
</reference>
<keyword evidence="9 15" id="KW-0238">DNA-binding</keyword>
<dbReference type="Gene3D" id="1.10.10.10">
    <property type="entry name" value="Winged helix-like DNA-binding domain superfamily/Winged helix DNA-binding domain"/>
    <property type="match status" value="1"/>
</dbReference>
<dbReference type="RefSeq" id="WP_345246591.1">
    <property type="nucleotide sequence ID" value="NZ_BAABFO010000003.1"/>
</dbReference>
<dbReference type="InterPro" id="IPR008332">
    <property type="entry name" value="MethylG_MeTrfase_N"/>
</dbReference>
<evidence type="ECO:0000256" key="13">
    <source>
        <dbReference type="ARBA" id="ARBA00049348"/>
    </source>
</evidence>
<keyword evidence="10" id="KW-0010">Activator</keyword>
<dbReference type="Pfam" id="PF02805">
    <property type="entry name" value="Ada_Zn_binding"/>
    <property type="match status" value="1"/>
</dbReference>
<feature type="domain" description="HTH araC/xylS-type" evidence="14">
    <location>
        <begin position="94"/>
        <end position="194"/>
    </location>
</feature>
<keyword evidence="6" id="KW-0227">DNA damage</keyword>
<comment type="cofactor">
    <cofactor evidence="2">
        <name>Zn(2+)</name>
        <dbReference type="ChEBI" id="CHEBI:29105"/>
    </cofactor>
</comment>
<protein>
    <submittedName>
        <fullName evidence="15">Bifunctional DNA-binding transcriptional regulator/O6-methylguanine-DNA methyltransferase Ada</fullName>
    </submittedName>
</protein>
<dbReference type="CDD" id="cd06445">
    <property type="entry name" value="ATase"/>
    <property type="match status" value="1"/>
</dbReference>
<dbReference type="InterPro" id="IPR035451">
    <property type="entry name" value="Ada-like_dom_sf"/>
</dbReference>
<dbReference type="SUPFAM" id="SSF57884">
    <property type="entry name" value="Ada DNA repair protein, N-terminal domain (N-Ada 10)"/>
    <property type="match status" value="1"/>
</dbReference>
<keyword evidence="5" id="KW-0479">Metal-binding</keyword>
<keyword evidence="11" id="KW-0804">Transcription</keyword>
<dbReference type="Pfam" id="PF01035">
    <property type="entry name" value="DNA_binding_1"/>
    <property type="match status" value="1"/>
</dbReference>
<evidence type="ECO:0000256" key="2">
    <source>
        <dbReference type="ARBA" id="ARBA00001947"/>
    </source>
</evidence>
<keyword evidence="3 15" id="KW-0489">Methyltransferase</keyword>